<dbReference type="GO" id="GO:0140359">
    <property type="term" value="F:ABC-type transporter activity"/>
    <property type="evidence" value="ECO:0007669"/>
    <property type="project" value="InterPro"/>
</dbReference>
<evidence type="ECO:0000256" key="2">
    <source>
        <dbReference type="ARBA" id="ARBA00022692"/>
    </source>
</evidence>
<feature type="non-terminal residue" evidence="7">
    <location>
        <position position="1"/>
    </location>
</feature>
<gene>
    <name evidence="7" type="ORF">O9A_00873</name>
</gene>
<dbReference type="EMBL" id="AHPL01000007">
    <property type="protein sequence ID" value="KEC55593.1"/>
    <property type="molecule type" value="Genomic_DNA"/>
</dbReference>
<keyword evidence="4 5" id="KW-0472">Membrane</keyword>
<evidence type="ECO:0000256" key="5">
    <source>
        <dbReference type="SAM" id="Phobius"/>
    </source>
</evidence>
<feature type="transmembrane region" description="Helical" evidence="5">
    <location>
        <begin position="101"/>
        <end position="118"/>
    </location>
</feature>
<dbReference type="PATRIC" id="fig|1134510.3.peg.1002"/>
<keyword evidence="2 5" id="KW-0812">Transmembrane</keyword>
<organism evidence="7 8">
    <name type="scientific">Bartonella koehlerae C-29</name>
    <dbReference type="NCBI Taxonomy" id="1134510"/>
    <lineage>
        <taxon>Bacteria</taxon>
        <taxon>Pseudomonadati</taxon>
        <taxon>Pseudomonadota</taxon>
        <taxon>Alphaproteobacteria</taxon>
        <taxon>Hyphomicrobiales</taxon>
        <taxon>Bartonellaceae</taxon>
        <taxon>Bartonella</taxon>
    </lineage>
</organism>
<keyword evidence="3 5" id="KW-1133">Transmembrane helix</keyword>
<keyword evidence="8" id="KW-1185">Reference proteome</keyword>
<feature type="transmembrane region" description="Helical" evidence="5">
    <location>
        <begin position="124"/>
        <end position="144"/>
    </location>
</feature>
<dbReference type="Gene3D" id="1.20.1560.10">
    <property type="entry name" value="ABC transporter type 1, transmembrane domain"/>
    <property type="match status" value="1"/>
</dbReference>
<sequence>KSPVNTYFKYIIWYFYYKLIIQRYLYTILNKLSPIHANLLCKSCSSISYQAFGNRQTISNCTRGLSLSLPILCHWKMRELFTCIGEVDTIGGLLTGTIAKTVLNVLFAIIYLAVLFSTRPKLTFIILIILPLQIGSLALVYPVLRQQLCRAFTLQATH</sequence>
<dbReference type="eggNOG" id="COG2274">
    <property type="taxonomic scope" value="Bacteria"/>
</dbReference>
<evidence type="ECO:0000256" key="4">
    <source>
        <dbReference type="ARBA" id="ARBA00023136"/>
    </source>
</evidence>
<comment type="subcellular location">
    <subcellularLocation>
        <location evidence="1">Cell membrane</location>
        <topology evidence="1">Multi-pass membrane protein</topology>
    </subcellularLocation>
</comment>
<dbReference type="STRING" id="1134510.O9A_00873"/>
<dbReference type="InterPro" id="IPR011527">
    <property type="entry name" value="ABC1_TM_dom"/>
</dbReference>
<dbReference type="GO" id="GO:0005524">
    <property type="term" value="F:ATP binding"/>
    <property type="evidence" value="ECO:0007669"/>
    <property type="project" value="InterPro"/>
</dbReference>
<name>A0A067WFM8_9HYPH</name>
<dbReference type="PROSITE" id="PS50929">
    <property type="entry name" value="ABC_TM1F"/>
    <property type="match status" value="1"/>
</dbReference>
<dbReference type="AlphaFoldDB" id="A0A067WFM8"/>
<dbReference type="InterPro" id="IPR036640">
    <property type="entry name" value="ABC1_TM_sf"/>
</dbReference>
<dbReference type="SUPFAM" id="SSF90123">
    <property type="entry name" value="ABC transporter transmembrane region"/>
    <property type="match status" value="1"/>
</dbReference>
<reference evidence="7 8" key="1">
    <citation type="submission" date="2012-04" db="EMBL/GenBank/DDBJ databases">
        <title>The Genome Sequence of Bartonella koehlerae C-29.</title>
        <authorList>
            <consortium name="The Broad Institute Genome Sequencing Platform"/>
            <consortium name="The Broad Institute Genome Sequencing Center for Infectious Disease"/>
            <person name="Feldgarden M."/>
            <person name="Kirby J."/>
            <person name="Kosoy M."/>
            <person name="Birtles R."/>
            <person name="Probert W.S."/>
            <person name="Chiaraviglio L."/>
            <person name="Walker B."/>
            <person name="Young S.K."/>
            <person name="Zeng Q."/>
            <person name="Gargeya S."/>
            <person name="Fitzgerald M."/>
            <person name="Haas B."/>
            <person name="Abouelleil A."/>
            <person name="Alvarado L."/>
            <person name="Arachchi H.M."/>
            <person name="Berlin A.M."/>
            <person name="Chapman S.B."/>
            <person name="Goldberg J."/>
            <person name="Griggs A."/>
            <person name="Gujja S."/>
            <person name="Hansen M."/>
            <person name="Howarth C."/>
            <person name="Imamovic A."/>
            <person name="Larimer J."/>
            <person name="McCowen C."/>
            <person name="Montmayeur A."/>
            <person name="Murphy C."/>
            <person name="Neiman D."/>
            <person name="Pearson M."/>
            <person name="Priest M."/>
            <person name="Roberts A."/>
            <person name="Saif S."/>
            <person name="Shea T."/>
            <person name="Sisk P."/>
            <person name="Sykes S."/>
            <person name="Wortman J."/>
            <person name="Nusbaum C."/>
            <person name="Birren B."/>
        </authorList>
    </citation>
    <scope>NUCLEOTIDE SEQUENCE [LARGE SCALE GENOMIC DNA]</scope>
    <source>
        <strain evidence="7 8">C-29</strain>
    </source>
</reference>
<evidence type="ECO:0000259" key="6">
    <source>
        <dbReference type="PROSITE" id="PS50929"/>
    </source>
</evidence>
<comment type="caution">
    <text evidence="7">The sequence shown here is derived from an EMBL/GenBank/DDBJ whole genome shotgun (WGS) entry which is preliminary data.</text>
</comment>
<dbReference type="GO" id="GO:0005886">
    <property type="term" value="C:plasma membrane"/>
    <property type="evidence" value="ECO:0007669"/>
    <property type="project" value="UniProtKB-SubCell"/>
</dbReference>
<feature type="domain" description="ABC transmembrane type-1" evidence="6">
    <location>
        <begin position="87"/>
        <end position="146"/>
    </location>
</feature>
<dbReference type="Proteomes" id="UP000027015">
    <property type="component" value="Unassembled WGS sequence"/>
</dbReference>
<evidence type="ECO:0000256" key="1">
    <source>
        <dbReference type="ARBA" id="ARBA00004651"/>
    </source>
</evidence>
<evidence type="ECO:0000313" key="8">
    <source>
        <dbReference type="Proteomes" id="UP000027015"/>
    </source>
</evidence>
<protein>
    <recommendedName>
        <fullName evidence="6">ABC transmembrane type-1 domain-containing protein</fullName>
    </recommendedName>
</protein>
<dbReference type="HOGENOM" id="CLU_1664347_0_0_5"/>
<accession>A0A067WFM8</accession>
<evidence type="ECO:0000313" key="7">
    <source>
        <dbReference type="EMBL" id="KEC55593.1"/>
    </source>
</evidence>
<evidence type="ECO:0000256" key="3">
    <source>
        <dbReference type="ARBA" id="ARBA00022989"/>
    </source>
</evidence>
<proteinExistence type="predicted"/>